<dbReference type="InterPro" id="IPR032710">
    <property type="entry name" value="NTF2-like_dom_sf"/>
</dbReference>
<name>A0A9X2E845_9NOCA</name>
<reference evidence="2" key="1">
    <citation type="submission" date="2022-06" db="EMBL/GenBank/DDBJ databases">
        <title>Novel species in genus nocardia.</title>
        <authorList>
            <person name="Li F."/>
        </authorList>
    </citation>
    <scope>NUCLEOTIDE SEQUENCE</scope>
    <source>
        <strain evidence="2">CDC141</strain>
    </source>
</reference>
<dbReference type="RefSeq" id="WP_251913573.1">
    <property type="nucleotide sequence ID" value="NZ_JAMRXG010000007.1"/>
</dbReference>
<dbReference type="Gene3D" id="3.10.450.50">
    <property type="match status" value="1"/>
</dbReference>
<sequence>MGAENYKQLMQTVFAELAQGRPARLFEIMADDCRWTVIGTTPWSGHHAGRQAIDDFVEMVDRRFTGRITSTADRFIAEGEYVVVQFHGHATTTEGRPYNNTYCWVCRLIDGKLRQITEYADTQLAMTTLFSS</sequence>
<dbReference type="PANTHER" id="PTHR41252">
    <property type="entry name" value="BLR2505 PROTEIN"/>
    <property type="match status" value="1"/>
</dbReference>
<gene>
    <name evidence="2" type="ORF">NDR86_17935</name>
</gene>
<dbReference type="EMBL" id="JAMRXG010000007">
    <property type="protein sequence ID" value="MCM6775356.1"/>
    <property type="molecule type" value="Genomic_DNA"/>
</dbReference>
<dbReference type="AlphaFoldDB" id="A0A9X2E845"/>
<evidence type="ECO:0000313" key="3">
    <source>
        <dbReference type="Proteomes" id="UP001139157"/>
    </source>
</evidence>
<protein>
    <submittedName>
        <fullName evidence="2">Nuclear transport factor 2 family protein</fullName>
    </submittedName>
</protein>
<evidence type="ECO:0000313" key="2">
    <source>
        <dbReference type="EMBL" id="MCM6775356.1"/>
    </source>
</evidence>
<accession>A0A9X2E845</accession>
<evidence type="ECO:0000259" key="1">
    <source>
        <dbReference type="Pfam" id="PF12680"/>
    </source>
</evidence>
<dbReference type="InterPro" id="IPR037401">
    <property type="entry name" value="SnoaL-like"/>
</dbReference>
<dbReference type="PANTHER" id="PTHR41252:SF1">
    <property type="entry name" value="BLR2505 PROTEIN"/>
    <property type="match status" value="1"/>
</dbReference>
<proteinExistence type="predicted"/>
<keyword evidence="3" id="KW-1185">Reference proteome</keyword>
<dbReference type="Pfam" id="PF12680">
    <property type="entry name" value="SnoaL_2"/>
    <property type="match status" value="1"/>
</dbReference>
<feature type="domain" description="SnoaL-like" evidence="1">
    <location>
        <begin position="13"/>
        <end position="114"/>
    </location>
</feature>
<dbReference type="Proteomes" id="UP001139157">
    <property type="component" value="Unassembled WGS sequence"/>
</dbReference>
<dbReference type="SUPFAM" id="SSF54427">
    <property type="entry name" value="NTF2-like"/>
    <property type="match status" value="1"/>
</dbReference>
<organism evidence="2 3">
    <name type="scientific">Nocardia pulmonis</name>
    <dbReference type="NCBI Taxonomy" id="2951408"/>
    <lineage>
        <taxon>Bacteria</taxon>
        <taxon>Bacillati</taxon>
        <taxon>Actinomycetota</taxon>
        <taxon>Actinomycetes</taxon>
        <taxon>Mycobacteriales</taxon>
        <taxon>Nocardiaceae</taxon>
        <taxon>Nocardia</taxon>
    </lineage>
</organism>
<comment type="caution">
    <text evidence="2">The sequence shown here is derived from an EMBL/GenBank/DDBJ whole genome shotgun (WGS) entry which is preliminary data.</text>
</comment>